<gene>
    <name evidence="2 4" type="primary">rbfA</name>
    <name evidence="4" type="ORF">Q31b_21380</name>
</gene>
<dbReference type="Pfam" id="PF02033">
    <property type="entry name" value="RBFA"/>
    <property type="match status" value="1"/>
</dbReference>
<dbReference type="Proteomes" id="UP000315471">
    <property type="component" value="Unassembled WGS sequence"/>
</dbReference>
<dbReference type="GO" id="GO:0043024">
    <property type="term" value="F:ribosomal small subunit binding"/>
    <property type="evidence" value="ECO:0007669"/>
    <property type="project" value="TreeGrafter"/>
</dbReference>
<accession>A0A5C6E645</accession>
<dbReference type="GO" id="GO:0030490">
    <property type="term" value="P:maturation of SSU-rRNA"/>
    <property type="evidence" value="ECO:0007669"/>
    <property type="project" value="UniProtKB-UniRule"/>
</dbReference>
<reference evidence="4 5" key="1">
    <citation type="submission" date="2019-02" db="EMBL/GenBank/DDBJ databases">
        <title>Deep-cultivation of Planctomycetes and their phenomic and genomic characterization uncovers novel biology.</title>
        <authorList>
            <person name="Wiegand S."/>
            <person name="Jogler M."/>
            <person name="Boedeker C."/>
            <person name="Pinto D."/>
            <person name="Vollmers J."/>
            <person name="Rivas-Marin E."/>
            <person name="Kohn T."/>
            <person name="Peeters S.H."/>
            <person name="Heuer A."/>
            <person name="Rast P."/>
            <person name="Oberbeckmann S."/>
            <person name="Bunk B."/>
            <person name="Jeske O."/>
            <person name="Meyerdierks A."/>
            <person name="Storesund J.E."/>
            <person name="Kallscheuer N."/>
            <person name="Luecker S."/>
            <person name="Lage O.M."/>
            <person name="Pohl T."/>
            <person name="Merkel B.J."/>
            <person name="Hornburger P."/>
            <person name="Mueller R.-W."/>
            <person name="Bruemmer F."/>
            <person name="Labrenz M."/>
            <person name="Spormann A.M."/>
            <person name="Op Den Camp H."/>
            <person name="Overmann J."/>
            <person name="Amann R."/>
            <person name="Jetten M.S.M."/>
            <person name="Mascher T."/>
            <person name="Medema M.H."/>
            <person name="Devos D.P."/>
            <person name="Kaster A.-K."/>
            <person name="Ovreas L."/>
            <person name="Rohde M."/>
            <person name="Galperin M.Y."/>
            <person name="Jogler C."/>
        </authorList>
    </citation>
    <scope>NUCLEOTIDE SEQUENCE [LARGE SCALE GENOMIC DNA]</scope>
    <source>
        <strain evidence="4 5">Q31b</strain>
    </source>
</reference>
<evidence type="ECO:0000256" key="3">
    <source>
        <dbReference type="SAM" id="MobiDB-lite"/>
    </source>
</evidence>
<dbReference type="HAMAP" id="MF_00003">
    <property type="entry name" value="RbfA"/>
    <property type="match status" value="1"/>
</dbReference>
<dbReference type="RefSeq" id="WP_146599586.1">
    <property type="nucleotide sequence ID" value="NZ_SJPY01000003.1"/>
</dbReference>
<dbReference type="OrthoDB" id="307788at2"/>
<evidence type="ECO:0000313" key="5">
    <source>
        <dbReference type="Proteomes" id="UP000315471"/>
    </source>
</evidence>
<dbReference type="GO" id="GO:0005829">
    <property type="term" value="C:cytosol"/>
    <property type="evidence" value="ECO:0007669"/>
    <property type="project" value="TreeGrafter"/>
</dbReference>
<comment type="subunit">
    <text evidence="2">Monomer. Binds 30S ribosomal subunits, but not 50S ribosomal subunits or 70S ribosomes.</text>
</comment>
<dbReference type="AlphaFoldDB" id="A0A5C6E645"/>
<dbReference type="InterPro" id="IPR023799">
    <property type="entry name" value="RbfA_dom_sf"/>
</dbReference>
<dbReference type="PANTHER" id="PTHR33515:SF1">
    <property type="entry name" value="RIBOSOME-BINDING FACTOR A, CHLOROPLASTIC-RELATED"/>
    <property type="match status" value="1"/>
</dbReference>
<keyword evidence="1 2" id="KW-0690">Ribosome biogenesis</keyword>
<comment type="caution">
    <text evidence="4">The sequence shown here is derived from an EMBL/GenBank/DDBJ whole genome shotgun (WGS) entry which is preliminary data.</text>
</comment>
<comment type="function">
    <text evidence="2">One of several proteins that assist in the late maturation steps of the functional core of the 30S ribosomal subunit. Associates with free 30S ribosomal subunits (but not with 30S subunits that are part of 70S ribosomes or polysomes). Required for efficient processing of 16S rRNA. May interact with the 5'-terminal helix region of 16S rRNA.</text>
</comment>
<sequence length="144" mass="15926">MSNRRLLKAAEAIREVVASAILTEIRDPRVHDVTVINVQVTPDMREAKVAVSVMGNEAQQQLAIRGLQNSAGFLQSKIAKRIEARYTPKLSFTLDKGIQNALVVGELLAQIKREKEENGQPSDPVDVSMDENRTDETEGENVDT</sequence>
<evidence type="ECO:0000313" key="4">
    <source>
        <dbReference type="EMBL" id="TWU43101.1"/>
    </source>
</evidence>
<name>A0A5C6E645_9BACT</name>
<dbReference type="InterPro" id="IPR000238">
    <property type="entry name" value="RbfA"/>
</dbReference>
<keyword evidence="5" id="KW-1185">Reference proteome</keyword>
<dbReference type="PANTHER" id="PTHR33515">
    <property type="entry name" value="RIBOSOME-BINDING FACTOR A, CHLOROPLASTIC-RELATED"/>
    <property type="match status" value="1"/>
</dbReference>
<dbReference type="InterPro" id="IPR015946">
    <property type="entry name" value="KH_dom-like_a/b"/>
</dbReference>
<proteinExistence type="inferred from homology"/>
<feature type="region of interest" description="Disordered" evidence="3">
    <location>
        <begin position="113"/>
        <end position="144"/>
    </location>
</feature>
<dbReference type="NCBIfam" id="TIGR00082">
    <property type="entry name" value="rbfA"/>
    <property type="match status" value="1"/>
</dbReference>
<evidence type="ECO:0000256" key="2">
    <source>
        <dbReference type="HAMAP-Rule" id="MF_00003"/>
    </source>
</evidence>
<comment type="similarity">
    <text evidence="2">Belongs to the RbfA family.</text>
</comment>
<dbReference type="EMBL" id="SJPY01000003">
    <property type="protein sequence ID" value="TWU43101.1"/>
    <property type="molecule type" value="Genomic_DNA"/>
</dbReference>
<evidence type="ECO:0000256" key="1">
    <source>
        <dbReference type="ARBA" id="ARBA00022517"/>
    </source>
</evidence>
<protein>
    <recommendedName>
        <fullName evidence="2">Ribosome-binding factor A</fullName>
    </recommendedName>
</protein>
<keyword evidence="2" id="KW-0963">Cytoplasm</keyword>
<dbReference type="SUPFAM" id="SSF89919">
    <property type="entry name" value="Ribosome-binding factor A, RbfA"/>
    <property type="match status" value="1"/>
</dbReference>
<dbReference type="Gene3D" id="3.30.300.20">
    <property type="match status" value="1"/>
</dbReference>
<comment type="subcellular location">
    <subcellularLocation>
        <location evidence="2">Cytoplasm</location>
    </subcellularLocation>
</comment>
<organism evidence="4 5">
    <name type="scientific">Novipirellula aureliae</name>
    <dbReference type="NCBI Taxonomy" id="2527966"/>
    <lineage>
        <taxon>Bacteria</taxon>
        <taxon>Pseudomonadati</taxon>
        <taxon>Planctomycetota</taxon>
        <taxon>Planctomycetia</taxon>
        <taxon>Pirellulales</taxon>
        <taxon>Pirellulaceae</taxon>
        <taxon>Novipirellula</taxon>
    </lineage>
</organism>